<organism evidence="6 7">
    <name type="scientific">Priestia megaterium</name>
    <name type="common">Bacillus megaterium</name>
    <dbReference type="NCBI Taxonomy" id="1404"/>
    <lineage>
        <taxon>Bacteria</taxon>
        <taxon>Bacillati</taxon>
        <taxon>Bacillota</taxon>
        <taxon>Bacilli</taxon>
        <taxon>Bacillales</taxon>
        <taxon>Bacillaceae</taxon>
        <taxon>Priestia</taxon>
    </lineage>
</organism>
<sequence length="361" mass="40346">MVEILTMSPTSGDGKYVGVPWDIEPSFEYNHQIAQMAEQTGFSALLLPVGAECLDASIVASSLIQSTENLKFLYAARPGFISPTVFAKQFATLDYLSNGRAVINVVTGGSQADLERDGDSLPHHLRYKRTEEFVHILKRLFTEEVVNHQGDYYSIKNASLFPKPVQRPRPEIFMGGASEAGKQVAAKLADVYMMWGETLENTKHRIEEMKHLSAKEGRTLKYSVSLQVITADTEEKAWEKAHNLISKVSESSLESKKKFRLKDESVGHKRLEDLMQESKEKDFIIGPNLWAGLTQVLSGNSIALVGTPDQIADRVVEYVDLGFEKVLLRGFPHLEVIEAIGKEIIPKVKSRLKEKQASVRL</sequence>
<dbReference type="CDD" id="cd01094">
    <property type="entry name" value="Alkanesulfonate_monoxygenase"/>
    <property type="match status" value="1"/>
</dbReference>
<evidence type="ECO:0000256" key="3">
    <source>
        <dbReference type="ARBA" id="ARBA00023002"/>
    </source>
</evidence>
<dbReference type="InterPro" id="IPR036661">
    <property type="entry name" value="Luciferase-like_sf"/>
</dbReference>
<keyword evidence="4 6" id="KW-0503">Monooxygenase</keyword>
<dbReference type="Pfam" id="PF00296">
    <property type="entry name" value="Bac_luciferase"/>
    <property type="match status" value="1"/>
</dbReference>
<name>A0A3D8WW35_PRIMG</name>
<dbReference type="InterPro" id="IPR011251">
    <property type="entry name" value="Luciferase-like_dom"/>
</dbReference>
<evidence type="ECO:0000259" key="5">
    <source>
        <dbReference type="Pfam" id="PF00296"/>
    </source>
</evidence>
<dbReference type="RefSeq" id="WP_116077581.1">
    <property type="nucleotide sequence ID" value="NZ_CP187630.1"/>
</dbReference>
<dbReference type="PANTHER" id="PTHR42847:SF4">
    <property type="entry name" value="ALKANESULFONATE MONOOXYGENASE-RELATED"/>
    <property type="match status" value="1"/>
</dbReference>
<evidence type="ECO:0000256" key="4">
    <source>
        <dbReference type="ARBA" id="ARBA00023033"/>
    </source>
</evidence>
<evidence type="ECO:0000256" key="2">
    <source>
        <dbReference type="ARBA" id="ARBA00022643"/>
    </source>
</evidence>
<dbReference type="Proteomes" id="UP000256519">
    <property type="component" value="Unassembled WGS sequence"/>
</dbReference>
<reference evidence="6 7" key="1">
    <citation type="journal article" date="2018" name="Appl. Environ. Microbiol.">
        <title>Antimicrobial susceptibility testing and tentative epidemiological cut-off values of five Bacillus species relevant for use as animal feed additives or for plant protection.</title>
        <authorList>
            <person name="Agerso Y."/>
            <person name="Stuer-Lauridsen B."/>
            <person name="Bjerre K."/>
            <person name="Jensen M.G."/>
            <person name="Johansen E."/>
            <person name="Bennedsen M."/>
            <person name="Brockmann E."/>
            <person name="Nielsen B."/>
        </authorList>
    </citation>
    <scope>NUCLEOTIDE SEQUENCE [LARGE SCALE GENOMIC DNA]</scope>
    <source>
        <strain evidence="6 7">CHCC20162</strain>
    </source>
</reference>
<dbReference type="PANTHER" id="PTHR42847">
    <property type="entry name" value="ALKANESULFONATE MONOOXYGENASE"/>
    <property type="match status" value="1"/>
</dbReference>
<dbReference type="Gene3D" id="3.20.20.30">
    <property type="entry name" value="Luciferase-like domain"/>
    <property type="match status" value="1"/>
</dbReference>
<feature type="domain" description="Luciferase-like" evidence="5">
    <location>
        <begin position="20"/>
        <end position="324"/>
    </location>
</feature>
<proteinExistence type="predicted"/>
<gene>
    <name evidence="6" type="ORF">C3744_24665</name>
</gene>
<evidence type="ECO:0000313" key="7">
    <source>
        <dbReference type="Proteomes" id="UP000256519"/>
    </source>
</evidence>
<keyword evidence="2" id="KW-0288">FMN</keyword>
<accession>A0A3D8WW35</accession>
<dbReference type="GO" id="GO:0046306">
    <property type="term" value="P:alkanesulfonate catabolic process"/>
    <property type="evidence" value="ECO:0007669"/>
    <property type="project" value="TreeGrafter"/>
</dbReference>
<dbReference type="AlphaFoldDB" id="A0A3D8WW35"/>
<keyword evidence="1" id="KW-0285">Flavoprotein</keyword>
<evidence type="ECO:0000313" key="6">
    <source>
        <dbReference type="EMBL" id="RDZ09301.1"/>
    </source>
</evidence>
<keyword evidence="3" id="KW-0560">Oxidoreductase</keyword>
<comment type="caution">
    <text evidence="6">The sequence shown here is derived from an EMBL/GenBank/DDBJ whole genome shotgun (WGS) entry which is preliminary data.</text>
</comment>
<dbReference type="InterPro" id="IPR050172">
    <property type="entry name" value="SsuD_RutA_monooxygenase"/>
</dbReference>
<dbReference type="SUPFAM" id="SSF51679">
    <property type="entry name" value="Bacterial luciferase-like"/>
    <property type="match status" value="1"/>
</dbReference>
<protein>
    <submittedName>
        <fullName evidence="6">Alkanesulfonate monooxygenase</fullName>
    </submittedName>
</protein>
<dbReference type="GO" id="GO:0008726">
    <property type="term" value="F:alkanesulfonate monooxygenase activity"/>
    <property type="evidence" value="ECO:0007669"/>
    <property type="project" value="TreeGrafter"/>
</dbReference>
<dbReference type="EMBL" id="PQWM01000036">
    <property type="protein sequence ID" value="RDZ09301.1"/>
    <property type="molecule type" value="Genomic_DNA"/>
</dbReference>
<evidence type="ECO:0000256" key="1">
    <source>
        <dbReference type="ARBA" id="ARBA00022630"/>
    </source>
</evidence>